<dbReference type="GO" id="GO:0005829">
    <property type="term" value="C:cytosol"/>
    <property type="evidence" value="ECO:0007669"/>
    <property type="project" value="TreeGrafter"/>
</dbReference>
<dbReference type="SMART" id="SM00260">
    <property type="entry name" value="CheW"/>
    <property type="match status" value="1"/>
</dbReference>
<protein>
    <submittedName>
        <fullName evidence="2">Chemotaxis protein CheW</fullName>
    </submittedName>
</protein>
<dbReference type="Pfam" id="PF01584">
    <property type="entry name" value="CheW"/>
    <property type="match status" value="1"/>
</dbReference>
<dbReference type="InterPro" id="IPR036061">
    <property type="entry name" value="CheW-like_dom_sf"/>
</dbReference>
<gene>
    <name evidence="2" type="ORF">IO99_01055</name>
</gene>
<dbReference type="EMBL" id="JPMD01000001">
    <property type="protein sequence ID" value="KEZ88782.1"/>
    <property type="molecule type" value="Genomic_DNA"/>
</dbReference>
<feature type="domain" description="CheW-like" evidence="1">
    <location>
        <begin position="4"/>
        <end position="147"/>
    </location>
</feature>
<sequence>MAEEFKLLVFRLGEQCFAADIREVERILNYEEPTKIPDSQDFLEGVINYQDGILPVISLAKKFGIYGLEDKEKEGSIIVARNEEGAIGVIVEAVNEVISRKVDDLEETPDISSNISKRYVKGIIKDTNKNTIILLLNLNELLSTDEKEKIER</sequence>
<dbReference type="InterPro" id="IPR002545">
    <property type="entry name" value="CheW-lke_dom"/>
</dbReference>
<proteinExistence type="predicted"/>
<dbReference type="PANTHER" id="PTHR22617">
    <property type="entry name" value="CHEMOTAXIS SENSOR HISTIDINE KINASE-RELATED"/>
    <property type="match status" value="1"/>
</dbReference>
<reference evidence="2 3" key="1">
    <citation type="submission" date="2014-07" db="EMBL/GenBank/DDBJ databases">
        <title>Draft genome of Clostridium sulfidigenes 113A isolated from sediments associated with methane hydrate from Krishna Godavari basin.</title>
        <authorList>
            <person name="Honkalas V.S."/>
            <person name="Dabir A.P."/>
            <person name="Arora P."/>
            <person name="Dhakephalkar P.K."/>
        </authorList>
    </citation>
    <scope>NUCLEOTIDE SEQUENCE [LARGE SCALE GENOMIC DNA]</scope>
    <source>
        <strain evidence="2 3">113A</strain>
    </source>
</reference>
<organism evidence="2 3">
    <name type="scientific">Clostridium sulfidigenes</name>
    <dbReference type="NCBI Taxonomy" id="318464"/>
    <lineage>
        <taxon>Bacteria</taxon>
        <taxon>Bacillati</taxon>
        <taxon>Bacillota</taxon>
        <taxon>Clostridia</taxon>
        <taxon>Eubacteriales</taxon>
        <taxon>Clostridiaceae</taxon>
        <taxon>Clostridium</taxon>
    </lineage>
</organism>
<evidence type="ECO:0000259" key="1">
    <source>
        <dbReference type="PROSITE" id="PS50851"/>
    </source>
</evidence>
<dbReference type="GO" id="GO:0006935">
    <property type="term" value="P:chemotaxis"/>
    <property type="evidence" value="ECO:0007669"/>
    <property type="project" value="InterPro"/>
</dbReference>
<dbReference type="SUPFAM" id="SSF50341">
    <property type="entry name" value="CheW-like"/>
    <property type="match status" value="1"/>
</dbReference>
<dbReference type="PROSITE" id="PS50851">
    <property type="entry name" value="CHEW"/>
    <property type="match status" value="1"/>
</dbReference>
<name>A0A084JIJ8_9CLOT</name>
<dbReference type="AlphaFoldDB" id="A0A084JIJ8"/>
<dbReference type="Gene3D" id="2.30.30.40">
    <property type="entry name" value="SH3 Domains"/>
    <property type="match status" value="1"/>
</dbReference>
<dbReference type="Gene3D" id="2.40.50.180">
    <property type="entry name" value="CheA-289, Domain 4"/>
    <property type="match status" value="1"/>
</dbReference>
<dbReference type="InterPro" id="IPR039315">
    <property type="entry name" value="CheW"/>
</dbReference>
<dbReference type="PANTHER" id="PTHR22617:SF23">
    <property type="entry name" value="CHEMOTAXIS PROTEIN CHEW"/>
    <property type="match status" value="1"/>
</dbReference>
<dbReference type="STRING" id="318464.IO99_01055"/>
<keyword evidence="3" id="KW-1185">Reference proteome</keyword>
<dbReference type="Proteomes" id="UP000028542">
    <property type="component" value="Unassembled WGS sequence"/>
</dbReference>
<dbReference type="RefSeq" id="WP_035129191.1">
    <property type="nucleotide sequence ID" value="NZ_JPMD01000001.1"/>
</dbReference>
<dbReference type="eggNOG" id="COG0835">
    <property type="taxonomic scope" value="Bacteria"/>
</dbReference>
<evidence type="ECO:0000313" key="2">
    <source>
        <dbReference type="EMBL" id="KEZ88782.1"/>
    </source>
</evidence>
<dbReference type="GO" id="GO:0007165">
    <property type="term" value="P:signal transduction"/>
    <property type="evidence" value="ECO:0007669"/>
    <property type="project" value="InterPro"/>
</dbReference>
<evidence type="ECO:0000313" key="3">
    <source>
        <dbReference type="Proteomes" id="UP000028542"/>
    </source>
</evidence>
<comment type="caution">
    <text evidence="2">The sequence shown here is derived from an EMBL/GenBank/DDBJ whole genome shotgun (WGS) entry which is preliminary data.</text>
</comment>
<accession>A0A084JIJ8</accession>